<gene>
    <name evidence="1" type="ORF">DAPPUDRAFT_235929</name>
</gene>
<reference evidence="1 2" key="1">
    <citation type="journal article" date="2011" name="Science">
        <title>The ecoresponsive genome of Daphnia pulex.</title>
        <authorList>
            <person name="Colbourne J.K."/>
            <person name="Pfrender M.E."/>
            <person name="Gilbert D."/>
            <person name="Thomas W.K."/>
            <person name="Tucker A."/>
            <person name="Oakley T.H."/>
            <person name="Tokishita S."/>
            <person name="Aerts A."/>
            <person name="Arnold G.J."/>
            <person name="Basu M.K."/>
            <person name="Bauer D.J."/>
            <person name="Caceres C.E."/>
            <person name="Carmel L."/>
            <person name="Casola C."/>
            <person name="Choi J.H."/>
            <person name="Detter J.C."/>
            <person name="Dong Q."/>
            <person name="Dusheyko S."/>
            <person name="Eads B.D."/>
            <person name="Frohlich T."/>
            <person name="Geiler-Samerotte K.A."/>
            <person name="Gerlach D."/>
            <person name="Hatcher P."/>
            <person name="Jogdeo S."/>
            <person name="Krijgsveld J."/>
            <person name="Kriventseva E.V."/>
            <person name="Kultz D."/>
            <person name="Laforsch C."/>
            <person name="Lindquist E."/>
            <person name="Lopez J."/>
            <person name="Manak J.R."/>
            <person name="Muller J."/>
            <person name="Pangilinan J."/>
            <person name="Patwardhan R.P."/>
            <person name="Pitluck S."/>
            <person name="Pritham E.J."/>
            <person name="Rechtsteiner A."/>
            <person name="Rho M."/>
            <person name="Rogozin I.B."/>
            <person name="Sakarya O."/>
            <person name="Salamov A."/>
            <person name="Schaack S."/>
            <person name="Shapiro H."/>
            <person name="Shiga Y."/>
            <person name="Skalitzky C."/>
            <person name="Smith Z."/>
            <person name="Souvorov A."/>
            <person name="Sung W."/>
            <person name="Tang Z."/>
            <person name="Tsuchiya D."/>
            <person name="Tu H."/>
            <person name="Vos H."/>
            <person name="Wang M."/>
            <person name="Wolf Y.I."/>
            <person name="Yamagata H."/>
            <person name="Yamada T."/>
            <person name="Ye Y."/>
            <person name="Shaw J.R."/>
            <person name="Andrews J."/>
            <person name="Crease T.J."/>
            <person name="Tang H."/>
            <person name="Lucas S.M."/>
            <person name="Robertson H.M."/>
            <person name="Bork P."/>
            <person name="Koonin E.V."/>
            <person name="Zdobnov E.M."/>
            <person name="Grigoriev I.V."/>
            <person name="Lynch M."/>
            <person name="Boore J.L."/>
        </authorList>
    </citation>
    <scope>NUCLEOTIDE SEQUENCE [LARGE SCALE GENOMIC DNA]</scope>
</reference>
<dbReference type="KEGG" id="dpx:DAPPUDRAFT_235929"/>
<organism evidence="1 2">
    <name type="scientific">Daphnia pulex</name>
    <name type="common">Water flea</name>
    <dbReference type="NCBI Taxonomy" id="6669"/>
    <lineage>
        <taxon>Eukaryota</taxon>
        <taxon>Metazoa</taxon>
        <taxon>Ecdysozoa</taxon>
        <taxon>Arthropoda</taxon>
        <taxon>Crustacea</taxon>
        <taxon>Branchiopoda</taxon>
        <taxon>Diplostraca</taxon>
        <taxon>Cladocera</taxon>
        <taxon>Anomopoda</taxon>
        <taxon>Daphniidae</taxon>
        <taxon>Daphnia</taxon>
    </lineage>
</organism>
<sequence>MEFSYDLNQDLQFSRCRAEFLLFKAMRPLLPSTFPLFLRIPRSCVVLSHIVTALPSQVIVIPTHLHP</sequence>
<dbReference type="InParanoid" id="E9FZF6"/>
<dbReference type="HOGENOM" id="CLU_2815055_0_0_1"/>
<evidence type="ECO:0000313" key="2">
    <source>
        <dbReference type="Proteomes" id="UP000000305"/>
    </source>
</evidence>
<name>E9FZF6_DAPPU</name>
<accession>E9FZF6</accession>
<proteinExistence type="predicted"/>
<keyword evidence="2" id="KW-1185">Reference proteome</keyword>
<dbReference type="EMBL" id="GL732528">
    <property type="protein sequence ID" value="EFX87048.1"/>
    <property type="molecule type" value="Genomic_DNA"/>
</dbReference>
<dbReference type="AlphaFoldDB" id="E9FZF6"/>
<protein>
    <submittedName>
        <fullName evidence="1">Uncharacterized protein</fullName>
    </submittedName>
</protein>
<dbReference type="Proteomes" id="UP000000305">
    <property type="component" value="Unassembled WGS sequence"/>
</dbReference>
<evidence type="ECO:0000313" key="1">
    <source>
        <dbReference type="EMBL" id="EFX87048.1"/>
    </source>
</evidence>